<evidence type="ECO:0000313" key="1">
    <source>
        <dbReference type="EMBL" id="NBG66262.1"/>
    </source>
</evidence>
<dbReference type="PANTHER" id="PTHR39757">
    <property type="match status" value="1"/>
</dbReference>
<dbReference type="PANTHER" id="PTHR39757:SF5">
    <property type="entry name" value="OS02G0190600 PROTEIN"/>
    <property type="match status" value="1"/>
</dbReference>
<dbReference type="Gene3D" id="3.50.50.60">
    <property type="entry name" value="FAD/NAD(P)-binding domain"/>
    <property type="match status" value="1"/>
</dbReference>
<protein>
    <submittedName>
        <fullName evidence="1">Lycopene cyclase</fullName>
    </submittedName>
</protein>
<accession>A0A6N9NK70</accession>
<name>A0A6N9NK70_9FLAO</name>
<reference evidence="1 2" key="1">
    <citation type="submission" date="2019-12" db="EMBL/GenBank/DDBJ databases">
        <authorList>
            <person name="Zhao J."/>
        </authorList>
    </citation>
    <scope>NUCLEOTIDE SEQUENCE [LARGE SCALE GENOMIC DNA]</scope>
    <source>
        <strain evidence="1 2">S-15</strain>
    </source>
</reference>
<dbReference type="Pfam" id="PF05834">
    <property type="entry name" value="Lycopene_cycl"/>
    <property type="match status" value="1"/>
</dbReference>
<dbReference type="AlphaFoldDB" id="A0A6N9NK70"/>
<sequence length="383" mass="44951">MNLESTYDFAIIGAGAAGMNLALSFANEPFFDNKRILILDSNIGKEVNKKWSFWQQEPFEYPDSIEKQWKFTQFKSENLERRIALNDYTYYTIDASKFLNSAYQSLKTKPQFSFELSEVQEIIEISSGIRIRTSSNEFVASHVFDSRVPEDFFKEHKFTHLKQHFKGWIVETEQAVFDDSSFAMMDFSVNYQNSCSFMYVLPFSANRALLEFTFFNSTLVRDEVYDLAIQNYLEENIECQQYKIIETEQGVIPMSDYPFEKHHLPNVTLIGTAGGWVKPSTGYSFKTSMKFAEAMTQRIIHHQPLNEVPWKKRGRWYDAIFLEVLRQENESGSKLFETMYTRNSIDLIFRFLDEESNLIDELKIILSFPPIPFLKALFRVLFR</sequence>
<proteinExistence type="predicted"/>
<comment type="caution">
    <text evidence="1">The sequence shown here is derived from an EMBL/GenBank/DDBJ whole genome shotgun (WGS) entry which is preliminary data.</text>
</comment>
<dbReference type="EMBL" id="WWNE01000007">
    <property type="protein sequence ID" value="NBG66262.1"/>
    <property type="molecule type" value="Genomic_DNA"/>
</dbReference>
<evidence type="ECO:0000313" key="2">
    <source>
        <dbReference type="Proteomes" id="UP000470771"/>
    </source>
</evidence>
<dbReference type="RefSeq" id="WP_160633221.1">
    <property type="nucleotide sequence ID" value="NZ_WWNE01000007.1"/>
</dbReference>
<dbReference type="InterPro" id="IPR036188">
    <property type="entry name" value="FAD/NAD-bd_sf"/>
</dbReference>
<gene>
    <name evidence="1" type="ORF">GQN54_09050</name>
</gene>
<keyword evidence="2" id="KW-1185">Reference proteome</keyword>
<dbReference type="SUPFAM" id="SSF51905">
    <property type="entry name" value="FAD/NAD(P)-binding domain"/>
    <property type="match status" value="1"/>
</dbReference>
<organism evidence="1 2">
    <name type="scientific">Acidiluteibacter ferrifornacis</name>
    <dbReference type="NCBI Taxonomy" id="2692424"/>
    <lineage>
        <taxon>Bacteria</taxon>
        <taxon>Pseudomonadati</taxon>
        <taxon>Bacteroidota</taxon>
        <taxon>Flavobacteriia</taxon>
        <taxon>Flavobacteriales</taxon>
        <taxon>Cryomorphaceae</taxon>
        <taxon>Acidiluteibacter</taxon>
    </lineage>
</organism>
<dbReference type="Proteomes" id="UP000470771">
    <property type="component" value="Unassembled WGS sequence"/>
</dbReference>